<dbReference type="RefSeq" id="WP_310965670.1">
    <property type="nucleotide sequence ID" value="NZ_JAVMBO010000007.1"/>
</dbReference>
<dbReference type="InterPro" id="IPR000073">
    <property type="entry name" value="AB_hydrolase_1"/>
</dbReference>
<gene>
    <name evidence="2" type="ORF">RKA07_04445</name>
</gene>
<dbReference type="Pfam" id="PF12697">
    <property type="entry name" value="Abhydrolase_6"/>
    <property type="match status" value="1"/>
</dbReference>
<dbReference type="Proteomes" id="UP001267407">
    <property type="component" value="Unassembled WGS sequence"/>
</dbReference>
<protein>
    <submittedName>
        <fullName evidence="2">Carboxylesterase</fullName>
    </submittedName>
</protein>
<evidence type="ECO:0000313" key="2">
    <source>
        <dbReference type="EMBL" id="MDS1309357.1"/>
    </source>
</evidence>
<accession>A0ABU2HE90</accession>
<feature type="domain" description="AB hydrolase-1" evidence="1">
    <location>
        <begin position="50"/>
        <end position="225"/>
    </location>
</feature>
<reference evidence="2" key="1">
    <citation type="submission" date="2023-09" db="EMBL/GenBank/DDBJ databases">
        <title>Marinobacter sediminicola sp. nov. and Marinobacter maritimum sp. nov., isolated from marine sediment.</title>
        <authorList>
            <person name="An J."/>
        </authorList>
    </citation>
    <scope>NUCLEOTIDE SEQUENCE</scope>
    <source>
        <strain evidence="2">F60267</strain>
    </source>
</reference>
<comment type="caution">
    <text evidence="2">The sequence shown here is derived from an EMBL/GenBank/DDBJ whole genome shotgun (WGS) entry which is preliminary data.</text>
</comment>
<proteinExistence type="predicted"/>
<sequence>MSFPREGGRLVVVGGWGVRAEMLEAVYRSWPGTVEVVSLNNDLIARCGSVADVANELLARYPEPSVWMGWSLGAQVVMAAASRNAGAVSAAITLAGFPKFIADERWLNGMSEEEFGVFSRGLSREPERYWMHFLMLMISGSAGAPAERQRLKPWLGQGAPVSPSNLIKSLKWLERSDQRLLWSRVNVPVLHITGPCDQVVATWVGALETQPSSIEISIPGMAHWPGGVFADECIAVIEQFLGSSTGMAS</sequence>
<evidence type="ECO:0000259" key="1">
    <source>
        <dbReference type="Pfam" id="PF12697"/>
    </source>
</evidence>
<dbReference type="Gene3D" id="3.40.50.1820">
    <property type="entry name" value="alpha/beta hydrolase"/>
    <property type="match status" value="1"/>
</dbReference>
<name>A0ABU2HE90_9GAMM</name>
<dbReference type="InterPro" id="IPR029058">
    <property type="entry name" value="AB_hydrolase_fold"/>
</dbReference>
<evidence type="ECO:0000313" key="3">
    <source>
        <dbReference type="Proteomes" id="UP001267407"/>
    </source>
</evidence>
<dbReference type="SUPFAM" id="SSF53474">
    <property type="entry name" value="alpha/beta-Hydrolases"/>
    <property type="match status" value="1"/>
</dbReference>
<dbReference type="EMBL" id="JAVMBO010000007">
    <property type="protein sequence ID" value="MDS1309357.1"/>
    <property type="molecule type" value="Genomic_DNA"/>
</dbReference>
<organism evidence="2 3">
    <name type="scientific">Marinobacter xiaoshiensis</name>
    <dbReference type="NCBI Taxonomy" id="3073652"/>
    <lineage>
        <taxon>Bacteria</taxon>
        <taxon>Pseudomonadati</taxon>
        <taxon>Pseudomonadota</taxon>
        <taxon>Gammaproteobacteria</taxon>
        <taxon>Pseudomonadales</taxon>
        <taxon>Marinobacteraceae</taxon>
        <taxon>Marinobacter</taxon>
    </lineage>
</organism>
<keyword evidence="3" id="KW-1185">Reference proteome</keyword>